<accession>A0A382L345</accession>
<gene>
    <name evidence="1" type="ORF">METZ01_LOCUS283893</name>
</gene>
<dbReference type="EMBL" id="UINC01084412">
    <property type="protein sequence ID" value="SVC31039.1"/>
    <property type="molecule type" value="Genomic_DNA"/>
</dbReference>
<organism evidence="1">
    <name type="scientific">marine metagenome</name>
    <dbReference type="NCBI Taxonomy" id="408172"/>
    <lineage>
        <taxon>unclassified sequences</taxon>
        <taxon>metagenomes</taxon>
        <taxon>ecological metagenomes</taxon>
    </lineage>
</organism>
<sequence>MIMRLICALSLLSLAHPNPATAQEQPPAPSYSGSMGSVTVGQEQFYRLSFRPDIPIGRLGIALDVELFVEADGGISARGWEFGSATETFDSFLRKIHYLRYGRPDDEIFFKIGALDQVTLGYGLIMADYRNTLQYPGIKKTGLQFRLENFGGTNFGVEGIVNNVQDFQEGGALLGIRAFGRA</sequence>
<protein>
    <submittedName>
        <fullName evidence="1">Uncharacterized protein</fullName>
    </submittedName>
</protein>
<name>A0A382L345_9ZZZZ</name>
<evidence type="ECO:0000313" key="1">
    <source>
        <dbReference type="EMBL" id="SVC31039.1"/>
    </source>
</evidence>
<reference evidence="1" key="1">
    <citation type="submission" date="2018-05" db="EMBL/GenBank/DDBJ databases">
        <authorList>
            <person name="Lanie J.A."/>
            <person name="Ng W.-L."/>
            <person name="Kazmierczak K.M."/>
            <person name="Andrzejewski T.M."/>
            <person name="Davidsen T.M."/>
            <person name="Wayne K.J."/>
            <person name="Tettelin H."/>
            <person name="Glass J.I."/>
            <person name="Rusch D."/>
            <person name="Podicherti R."/>
            <person name="Tsui H.-C.T."/>
            <person name="Winkler M.E."/>
        </authorList>
    </citation>
    <scope>NUCLEOTIDE SEQUENCE</scope>
</reference>
<proteinExistence type="predicted"/>
<feature type="non-terminal residue" evidence="1">
    <location>
        <position position="182"/>
    </location>
</feature>
<dbReference type="AlphaFoldDB" id="A0A382L345"/>